<feature type="signal peptide" evidence="1">
    <location>
        <begin position="1"/>
        <end position="18"/>
    </location>
</feature>
<dbReference type="Proteomes" id="UP000076023">
    <property type="component" value="Unassembled WGS sequence"/>
</dbReference>
<comment type="caution">
    <text evidence="2">The sequence shown here is derived from an EMBL/GenBank/DDBJ whole genome shotgun (WGS) entry which is preliminary data.</text>
</comment>
<gene>
    <name evidence="2" type="ORF">TSACC_22407</name>
</gene>
<evidence type="ECO:0000313" key="2">
    <source>
        <dbReference type="EMBL" id="GAT33985.1"/>
    </source>
</evidence>
<feature type="chain" id="PRO_5007524562" evidence="1">
    <location>
        <begin position="19"/>
        <end position="130"/>
    </location>
</feature>
<organism evidence="2 3">
    <name type="scientific">Terrimicrobium sacchariphilum</name>
    <dbReference type="NCBI Taxonomy" id="690879"/>
    <lineage>
        <taxon>Bacteria</taxon>
        <taxon>Pseudomonadati</taxon>
        <taxon>Verrucomicrobiota</taxon>
        <taxon>Terrimicrobiia</taxon>
        <taxon>Terrimicrobiales</taxon>
        <taxon>Terrimicrobiaceae</taxon>
        <taxon>Terrimicrobium</taxon>
    </lineage>
</organism>
<evidence type="ECO:0000313" key="3">
    <source>
        <dbReference type="Proteomes" id="UP000076023"/>
    </source>
</evidence>
<dbReference type="EMBL" id="BDCO01000002">
    <property type="protein sequence ID" value="GAT33985.1"/>
    <property type="molecule type" value="Genomic_DNA"/>
</dbReference>
<name>A0A146G8F8_TERSA</name>
<keyword evidence="3" id="KW-1185">Reference proteome</keyword>
<dbReference type="AlphaFoldDB" id="A0A146G8F8"/>
<reference evidence="3" key="1">
    <citation type="journal article" date="2017" name="Genome Announc.">
        <title>Draft Genome Sequence of Terrimicrobium sacchariphilum NM-5T, a Facultative Anaerobic Soil Bacterium of the Class Spartobacteria.</title>
        <authorList>
            <person name="Qiu Y.L."/>
            <person name="Tourlousse D.M."/>
            <person name="Matsuura N."/>
            <person name="Ohashi A."/>
            <person name="Sekiguchi Y."/>
        </authorList>
    </citation>
    <scope>NUCLEOTIDE SEQUENCE [LARGE SCALE GENOMIC DNA]</scope>
    <source>
        <strain evidence="3">NM-5</strain>
    </source>
</reference>
<protein>
    <submittedName>
        <fullName evidence="2">Uncharacterized protein</fullName>
    </submittedName>
</protein>
<dbReference type="RefSeq" id="WP_075079662.1">
    <property type="nucleotide sequence ID" value="NZ_BDCO01000002.1"/>
</dbReference>
<sequence length="130" mass="14227">MKKSLTLLFLFIPLLLKAELPPSAYESMQAKAPELVQIEVLRVDVEPGEKDNEQKVLVVAMVNEVKRTASGLKPNDIVNISYTIADHPKGWVGPGQVPVLAEKDKCPAFLIKSETGDYAPAAGRMSFSTF</sequence>
<dbReference type="OrthoDB" id="195321at2"/>
<dbReference type="STRING" id="690879.TSACC_22407"/>
<proteinExistence type="predicted"/>
<evidence type="ECO:0000256" key="1">
    <source>
        <dbReference type="SAM" id="SignalP"/>
    </source>
</evidence>
<dbReference type="InParanoid" id="A0A146G8F8"/>
<accession>A0A146G8F8</accession>
<keyword evidence="1" id="KW-0732">Signal</keyword>